<accession>A0AAW7QE32</accession>
<name>A0AAW7QE32_STRVE</name>
<dbReference type="NCBIfam" id="NF033837">
    <property type="entry name" value="GarQ_core"/>
    <property type="match status" value="1"/>
</dbReference>
<evidence type="ECO:0000313" key="1">
    <source>
        <dbReference type="EMBL" id="MDN5268624.1"/>
    </source>
</evidence>
<proteinExistence type="predicted"/>
<gene>
    <name evidence="1" type="ORF">QY913_00330</name>
</gene>
<dbReference type="Proteomes" id="UP001172310">
    <property type="component" value="Unassembled WGS sequence"/>
</dbReference>
<sequence>MNTIKDFKSLNTDVLATVEGGVCRPVLYGANGYGCLDTRTHQWRYVVTTGDVQATVNTVVNGWMKYGPWIPRR</sequence>
<evidence type="ECO:0000313" key="2">
    <source>
        <dbReference type="Proteomes" id="UP001172310"/>
    </source>
</evidence>
<reference evidence="1" key="1">
    <citation type="submission" date="2023-07" db="EMBL/GenBank/DDBJ databases">
        <title>SVep1, a Temperate Phage of Human Oral Commensal Streptococcus vestibularis.</title>
        <authorList>
            <person name="Wu M."/>
            <person name="Zhu Y."/>
            <person name="Li Y."/>
        </authorList>
    </citation>
    <scope>NUCLEOTIDE SEQUENCE</scope>
    <source>
        <strain evidence="1">SVE8</strain>
    </source>
</reference>
<dbReference type="EMBL" id="JAUJGC010000002">
    <property type="protein sequence ID" value="MDN5268624.1"/>
    <property type="molecule type" value="Genomic_DNA"/>
</dbReference>
<dbReference type="AlphaFoldDB" id="A0AAW7QE32"/>
<protein>
    <submittedName>
        <fullName evidence="1">Garvicin Q family class II bacteriocin</fullName>
    </submittedName>
</protein>
<dbReference type="RefSeq" id="WP_003093466.1">
    <property type="nucleotide sequence ID" value="NZ_CP185269.1"/>
</dbReference>
<organism evidence="1 2">
    <name type="scientific">Streptococcus vestibularis</name>
    <dbReference type="NCBI Taxonomy" id="1343"/>
    <lineage>
        <taxon>Bacteria</taxon>
        <taxon>Bacillati</taxon>
        <taxon>Bacillota</taxon>
        <taxon>Bacilli</taxon>
        <taxon>Lactobacillales</taxon>
        <taxon>Streptococcaceae</taxon>
        <taxon>Streptococcus</taxon>
    </lineage>
</organism>
<comment type="caution">
    <text evidence="1">The sequence shown here is derived from an EMBL/GenBank/DDBJ whole genome shotgun (WGS) entry which is preliminary data.</text>
</comment>